<feature type="region of interest" description="Disordered" evidence="1">
    <location>
        <begin position="635"/>
        <end position="693"/>
    </location>
</feature>
<accession>A0A9P3LYF0</accession>
<feature type="compositionally biased region" description="Low complexity" evidence="1">
    <location>
        <begin position="175"/>
        <end position="226"/>
    </location>
</feature>
<feature type="region of interest" description="Disordered" evidence="1">
    <location>
        <begin position="709"/>
        <end position="778"/>
    </location>
</feature>
<feature type="compositionally biased region" description="Low complexity" evidence="1">
    <location>
        <begin position="306"/>
        <end position="320"/>
    </location>
</feature>
<sequence length="1162" mass="126668">MMTPMPHSISNQADNINNEGPAAKKKPTSKSSVEHHIETKDDGLMDYEVEVPTADVTSTIATSSVSTFQPQHHHEPAQQQTVSIFPPDSTMTEDDQTMEQDDVDNDNDIEDSPSMVGDGDEHEADDEEDECPEPRASSATLGHNLGSQPILPSRSPAPESKAHLVVDTSVVNIHSSTPDRSTSSMTSTTPTTTPFTPDTGSTPSTATGTTAPSSRRSSLRTATATLPRSALQEETINLFKQFRNLIPCAKCFCRNTIQRDGMSDGNLRFKCRPPVSMSLICNKSYSESKIRNMIAGVVYGHSLPDSGTPTSASSGSPSSANVLAMAPPPSLKGSRRPSHKLGDGNTLGRLKEEQALDSNQEDGYDEMNLNADHRNSFRAIRRRPSSMNGEDSPNVDYDGAAMPPPPHPGQGQESGAHQDREDARHYRPPGPYAMAKHGQKLHYSQSHPNIGQQRRQHSLEQHQHQNQFYHSQQQQQQRHFQRQVLRRESTQPQSMVHRPELERRFSHPAALQSHGQGGRYLPVSQSGDPLSPALSSSSRSSPGRESQQGPSGSQSQGADQSTTPVLRALPAGRYDEQNTSSPFYQRRMSQPVPISHRSYGPLPPSGMSSSHFYDRRQSEADEYNQQHREKYERLNASTFHSSGSSSTRYHQKVKPQERSPLIPHSALPSSRSPHPLDHPSDRTSPRQQDSHPATFKSLDVKGLQSEPMRFSHSMPASSGAGGPRHAYQTSQDQRSSIHYQLPRRGDGVVAPDQDPSLMGFENRSNARPGFHRSDQGPFGRVGDSLVHVGSQDLNSVMPRNTIKLTCFPSTTSSSALPPTRSMNTSDALAMQLSKSSKVVIEITQPRSLQSYRTPTTKDDDPRDPGSFPRPLRHTVSQPNMQLQRSGTSILGSRTRRSVSPDSMSFGSSKKRRADSLSGVRDDMDSDEAADSKSAETGPNVASAQAAAAAVIAAAANATASADADAGLQVVGLNYVSPSKEQSSSKYLQVPGLTTTGADSPTLEALQVARASSYVLLEDQKELGIDYSAFTRVETAGWRILIPPTVVASFRSEDFGLMLKPKSASDIDQVMNSTADEPAKEMSASDIDQVMNSTADEPAKEIAMAEQQETGEAVQTQDEKLGEVKIGQEETSRPSGQQHSMEVESQSPDVKVDEEEMDELEED</sequence>
<feature type="compositionally biased region" description="Polar residues" evidence="1">
    <location>
        <begin position="874"/>
        <end position="907"/>
    </location>
</feature>
<evidence type="ECO:0000313" key="2">
    <source>
        <dbReference type="EMBL" id="GJJ75371.1"/>
    </source>
</evidence>
<feature type="compositionally biased region" description="Polar residues" evidence="1">
    <location>
        <begin position="442"/>
        <end position="453"/>
    </location>
</feature>
<feature type="region of interest" description="Disordered" evidence="1">
    <location>
        <begin position="62"/>
        <end position="226"/>
    </location>
</feature>
<feature type="compositionally biased region" description="Polar residues" evidence="1">
    <location>
        <begin position="137"/>
        <end position="147"/>
    </location>
</feature>
<feature type="region of interest" description="Disordered" evidence="1">
    <location>
        <begin position="306"/>
        <end position="612"/>
    </location>
</feature>
<keyword evidence="3" id="KW-1185">Reference proteome</keyword>
<feature type="region of interest" description="Disordered" evidence="1">
    <location>
        <begin position="1"/>
        <end position="46"/>
    </location>
</feature>
<protein>
    <submittedName>
        <fullName evidence="2">Uncharacterized protein</fullName>
    </submittedName>
</protein>
<evidence type="ECO:0000256" key="1">
    <source>
        <dbReference type="SAM" id="MobiDB-lite"/>
    </source>
</evidence>
<feature type="compositionally biased region" description="Low complexity" evidence="1">
    <location>
        <begin position="526"/>
        <end position="561"/>
    </location>
</feature>
<feature type="compositionally biased region" description="Acidic residues" evidence="1">
    <location>
        <begin position="1151"/>
        <end position="1162"/>
    </location>
</feature>
<feature type="compositionally biased region" description="Polar residues" evidence="1">
    <location>
        <begin position="8"/>
        <end position="18"/>
    </location>
</feature>
<dbReference type="OrthoDB" id="2425204at2759"/>
<dbReference type="Proteomes" id="UP000827284">
    <property type="component" value="Unassembled WGS sequence"/>
</dbReference>
<feature type="region of interest" description="Disordered" evidence="1">
    <location>
        <begin position="841"/>
        <end position="937"/>
    </location>
</feature>
<feature type="region of interest" description="Disordered" evidence="1">
    <location>
        <begin position="1104"/>
        <end position="1162"/>
    </location>
</feature>
<evidence type="ECO:0000313" key="3">
    <source>
        <dbReference type="Proteomes" id="UP000827284"/>
    </source>
</evidence>
<feature type="compositionally biased region" description="Basic and acidic residues" evidence="1">
    <location>
        <begin position="1116"/>
        <end position="1131"/>
    </location>
</feature>
<feature type="compositionally biased region" description="Basic and acidic residues" evidence="1">
    <location>
        <begin position="674"/>
        <end position="684"/>
    </location>
</feature>
<reference evidence="2" key="1">
    <citation type="submission" date="2021-11" db="EMBL/GenBank/DDBJ databases">
        <authorList>
            <person name="Herlambang A."/>
            <person name="Guo Y."/>
            <person name="Takashima Y."/>
            <person name="Nishizawa T."/>
        </authorList>
    </citation>
    <scope>NUCLEOTIDE SEQUENCE</scope>
    <source>
        <strain evidence="2">E1425</strain>
    </source>
</reference>
<feature type="compositionally biased region" description="Polar residues" evidence="1">
    <location>
        <begin position="1106"/>
        <end position="1115"/>
    </location>
</feature>
<feature type="compositionally biased region" description="Low complexity" evidence="1">
    <location>
        <begin position="464"/>
        <end position="478"/>
    </location>
</feature>
<feature type="compositionally biased region" description="Polar residues" evidence="1">
    <location>
        <begin position="1132"/>
        <end position="1147"/>
    </location>
</feature>
<gene>
    <name evidence="2" type="ORF">EMPS_07729</name>
</gene>
<dbReference type="EMBL" id="BQFW01000010">
    <property type="protein sequence ID" value="GJJ75371.1"/>
    <property type="molecule type" value="Genomic_DNA"/>
</dbReference>
<proteinExistence type="predicted"/>
<name>A0A9P3LYF0_9FUNG</name>
<reference evidence="2" key="2">
    <citation type="journal article" date="2022" name="Microbiol. Resour. Announc.">
        <title>Whole-Genome Sequence of Entomortierella parvispora E1425, a Mucoromycotan Fungus Associated with Burkholderiaceae-Related Endosymbiotic Bacteria.</title>
        <authorList>
            <person name="Herlambang A."/>
            <person name="Guo Y."/>
            <person name="Takashima Y."/>
            <person name="Narisawa K."/>
            <person name="Ohta H."/>
            <person name="Nishizawa T."/>
        </authorList>
    </citation>
    <scope>NUCLEOTIDE SEQUENCE</scope>
    <source>
        <strain evidence="2">E1425</strain>
    </source>
</reference>
<feature type="compositionally biased region" description="Basic and acidic residues" evidence="1">
    <location>
        <begin position="416"/>
        <end position="425"/>
    </location>
</feature>
<comment type="caution">
    <text evidence="2">The sequence shown here is derived from an EMBL/GenBank/DDBJ whole genome shotgun (WGS) entry which is preliminary data.</text>
</comment>
<dbReference type="AlphaFoldDB" id="A0A9P3LYF0"/>
<feature type="compositionally biased region" description="Acidic residues" evidence="1">
    <location>
        <begin position="91"/>
        <end position="111"/>
    </location>
</feature>
<feature type="compositionally biased region" description="Polar residues" evidence="1">
    <location>
        <begin position="727"/>
        <end position="738"/>
    </location>
</feature>
<feature type="compositionally biased region" description="Acidic residues" evidence="1">
    <location>
        <begin position="118"/>
        <end position="131"/>
    </location>
</feature>
<organism evidence="2 3">
    <name type="scientific">Entomortierella parvispora</name>
    <dbReference type="NCBI Taxonomy" id="205924"/>
    <lineage>
        <taxon>Eukaryota</taxon>
        <taxon>Fungi</taxon>
        <taxon>Fungi incertae sedis</taxon>
        <taxon>Mucoromycota</taxon>
        <taxon>Mortierellomycotina</taxon>
        <taxon>Mortierellomycetes</taxon>
        <taxon>Mortierellales</taxon>
        <taxon>Mortierellaceae</taxon>
        <taxon>Entomortierella</taxon>
    </lineage>
</organism>
<feature type="compositionally biased region" description="Basic and acidic residues" evidence="1">
    <location>
        <begin position="32"/>
        <end position="43"/>
    </location>
</feature>